<reference evidence="2" key="1">
    <citation type="journal article" date="2019" name="Sci. Rep.">
        <title>Draft genome of Tanacetum cinerariifolium, the natural source of mosquito coil.</title>
        <authorList>
            <person name="Yamashiro T."/>
            <person name="Shiraishi A."/>
            <person name="Satake H."/>
            <person name="Nakayama K."/>
        </authorList>
    </citation>
    <scope>NUCLEOTIDE SEQUENCE</scope>
</reference>
<name>A0A699I1U7_TANCI</name>
<proteinExistence type="predicted"/>
<accession>A0A699I1U7</accession>
<gene>
    <name evidence="2" type="ORF">Tci_482905</name>
</gene>
<sequence>MESLWMLSFLIRNLKHVSDLLSSGLLRLIILIVLSRTCAPFGLGVSTFMQMFLVFIENVNLLRLPTPLTLMREIHQVHAKEIEAWDPFICNDSYESVSSDDKEDAEDDGSQFGDKVTADNDVERVSESIYTHNNDLLYNNNHNNIMPDKEKVLSDDPFNLYDIQNKRKDSGDD</sequence>
<feature type="region of interest" description="Disordered" evidence="1">
    <location>
        <begin position="96"/>
        <end position="117"/>
    </location>
</feature>
<evidence type="ECO:0000313" key="2">
    <source>
        <dbReference type="EMBL" id="GEZ10932.1"/>
    </source>
</evidence>
<dbReference type="AlphaFoldDB" id="A0A699I1U7"/>
<organism evidence="2">
    <name type="scientific">Tanacetum cinerariifolium</name>
    <name type="common">Dalmatian daisy</name>
    <name type="synonym">Chrysanthemum cinerariifolium</name>
    <dbReference type="NCBI Taxonomy" id="118510"/>
    <lineage>
        <taxon>Eukaryota</taxon>
        <taxon>Viridiplantae</taxon>
        <taxon>Streptophyta</taxon>
        <taxon>Embryophyta</taxon>
        <taxon>Tracheophyta</taxon>
        <taxon>Spermatophyta</taxon>
        <taxon>Magnoliopsida</taxon>
        <taxon>eudicotyledons</taxon>
        <taxon>Gunneridae</taxon>
        <taxon>Pentapetalae</taxon>
        <taxon>asterids</taxon>
        <taxon>campanulids</taxon>
        <taxon>Asterales</taxon>
        <taxon>Asteraceae</taxon>
        <taxon>Asteroideae</taxon>
        <taxon>Anthemideae</taxon>
        <taxon>Anthemidinae</taxon>
        <taxon>Tanacetum</taxon>
    </lineage>
</organism>
<dbReference type="EMBL" id="BKCJ010241763">
    <property type="protein sequence ID" value="GEZ10932.1"/>
    <property type="molecule type" value="Genomic_DNA"/>
</dbReference>
<comment type="caution">
    <text evidence="2">The sequence shown here is derived from an EMBL/GenBank/DDBJ whole genome shotgun (WGS) entry which is preliminary data.</text>
</comment>
<protein>
    <submittedName>
        <fullName evidence="2">Uncharacterized protein</fullName>
    </submittedName>
</protein>
<evidence type="ECO:0000256" key="1">
    <source>
        <dbReference type="SAM" id="MobiDB-lite"/>
    </source>
</evidence>